<dbReference type="Proteomes" id="UP000790347">
    <property type="component" value="Unassembled WGS sequence"/>
</dbReference>
<proteinExistence type="predicted"/>
<keyword evidence="1" id="KW-0472">Membrane</keyword>
<dbReference type="InterPro" id="IPR054722">
    <property type="entry name" value="PolX-like_BBD"/>
</dbReference>
<organism evidence="3 4">
    <name type="scientific">Dermatophagoides farinae</name>
    <name type="common">American house dust mite</name>
    <dbReference type="NCBI Taxonomy" id="6954"/>
    <lineage>
        <taxon>Eukaryota</taxon>
        <taxon>Metazoa</taxon>
        <taxon>Ecdysozoa</taxon>
        <taxon>Arthropoda</taxon>
        <taxon>Chelicerata</taxon>
        <taxon>Arachnida</taxon>
        <taxon>Acari</taxon>
        <taxon>Acariformes</taxon>
        <taxon>Sarcoptiformes</taxon>
        <taxon>Astigmata</taxon>
        <taxon>Psoroptidia</taxon>
        <taxon>Analgoidea</taxon>
        <taxon>Pyroglyphidae</taxon>
        <taxon>Dermatophagoidinae</taxon>
        <taxon>Dermatophagoides</taxon>
    </lineage>
</organism>
<dbReference type="EMBL" id="ASGP02000004">
    <property type="protein sequence ID" value="KAH9510497.1"/>
    <property type="molecule type" value="Genomic_DNA"/>
</dbReference>
<evidence type="ECO:0000256" key="1">
    <source>
        <dbReference type="SAM" id="Phobius"/>
    </source>
</evidence>
<protein>
    <recommendedName>
        <fullName evidence="2">Retrovirus-related Pol polyprotein from transposon TNT 1-94-like beta-barrel domain-containing protein</fullName>
    </recommendedName>
</protein>
<reference evidence="3" key="1">
    <citation type="submission" date="2013-05" db="EMBL/GenBank/DDBJ databases">
        <authorList>
            <person name="Yim A.K.Y."/>
            <person name="Chan T.F."/>
            <person name="Ji K.M."/>
            <person name="Liu X.Y."/>
            <person name="Zhou J.W."/>
            <person name="Li R.Q."/>
            <person name="Yang K.Y."/>
            <person name="Li J."/>
            <person name="Li M."/>
            <person name="Law P.T.W."/>
            <person name="Wu Y.L."/>
            <person name="Cai Z.L."/>
            <person name="Qin H."/>
            <person name="Bao Y."/>
            <person name="Leung R.K.K."/>
            <person name="Ng P.K.S."/>
            <person name="Zou J."/>
            <person name="Zhong X.J."/>
            <person name="Ran P.X."/>
            <person name="Zhong N.S."/>
            <person name="Liu Z.G."/>
            <person name="Tsui S.K.W."/>
        </authorList>
    </citation>
    <scope>NUCLEOTIDE SEQUENCE</scope>
    <source>
        <strain evidence="3">Derf</strain>
        <tissue evidence="3">Whole organism</tissue>
    </source>
</reference>
<name>A0A922HT66_DERFA</name>
<sequence length="1085" mass="126317">MDLCLRKKAKRFAQSSSSRITNTSSMKNQSNGTSMVFAKKTKVLSPKRRFQHVRQIVNRFVNCKSGMNDEQQRYDDEKKLKDRKVSLIAAVSTIESADLSIPPTPKFYAGYGTSNHMVNDQNLLINQRRTEQSIQSMNGSVRNTIIGDLPCEVFNGKQWIKSVISDVLFIPDQPFNVISIGQLCREKGFNGETDSEGMILYRHNQPIMIAEWSNQYVNMFELRLRVEQNTAPQTIASNQNEYVSKQMCAAESSPDTITSTIESEVDEVGRNIVDESIISCLPGISRRVADDQQLPNRHIGIYESNFNGDTTQFPSEKMMNIGVNNKIPFFGFKRIVNEHYVLTGNNDILSWTSVSREAEILLKSFGSFPIDVFKSSFSNRGIFNEIGHIIDPPRNFYDFNYHYINMQHIAHSVMAYHQSGSKRTESDDVYRINDLPLLIKSDEILYNCQMKMYRIGYDIPDLKYKFYRIFTNIESDDHFLLNYQPIFKCLIPDKYPDLNRLSIFNKNDVNGRSFYGNLFLVAIFDYSVFMENPSILSYDFERIVNASVVDTDYDVSSIRTDHRSVIFAKDAVLCLARHGIKSGFISSELPLQHGLVDLLIRKIASQPYYYSRQNCLLFMQNFGRRIYLTNFHIFTFIEYSTNNRDENIVKSVKIKFLMIGYFIENFSCYRYYRRIELSDLITIYEKVSWKSSHQSYLKKFTDFTAINALHRFKVNIPEINVDNGGRNNVKIITIDSGGSVLNFLDTNCGGSSISLIFEKFSGTGNLIIAQIIYEQSYRRLPVAAKSFRRQNDIFLASFERSLLTTDHVLSNYSPLLFDIAGKIAKPRLVDPPPNEIIVSRKRVNLKIRLYRTIRFDDLIISQIFKLIIVFIVFNYFVKYLFDPLDETFYWLNLTYEVDLRLYLVSFDHIVSVLQTLNKPKWYNFISYLDVLINFYKSTSIGRNRLQNNLDFENIRIKLYLLFIKRLIFARIVLLAHFLLNTLVNIKTVKRLYRYFDWISIELLDLLSMDYLVSLKPISMAFKLLVLSFVDIFIHHIHRYNIQFVFDHIFISRSCMTIRQSGGSVRENDRRCLMFELCLLTSLIEP</sequence>
<dbReference type="Pfam" id="PF22936">
    <property type="entry name" value="Pol_BBD"/>
    <property type="match status" value="1"/>
</dbReference>
<keyword evidence="1" id="KW-0812">Transmembrane</keyword>
<accession>A0A922HT66</accession>
<evidence type="ECO:0000313" key="3">
    <source>
        <dbReference type="EMBL" id="KAH9510497.1"/>
    </source>
</evidence>
<feature type="domain" description="Retrovirus-related Pol polyprotein from transposon TNT 1-94-like beta-barrel" evidence="2">
    <location>
        <begin position="111"/>
        <end position="189"/>
    </location>
</feature>
<keyword evidence="1" id="KW-1133">Transmembrane helix</keyword>
<feature type="transmembrane region" description="Helical" evidence="1">
    <location>
        <begin position="858"/>
        <end position="877"/>
    </location>
</feature>
<evidence type="ECO:0000259" key="2">
    <source>
        <dbReference type="Pfam" id="PF22936"/>
    </source>
</evidence>
<feature type="transmembrane region" description="Helical" evidence="1">
    <location>
        <begin position="958"/>
        <end position="979"/>
    </location>
</feature>
<keyword evidence="4" id="KW-1185">Reference proteome</keyword>
<evidence type="ECO:0000313" key="4">
    <source>
        <dbReference type="Proteomes" id="UP000790347"/>
    </source>
</evidence>
<reference evidence="3" key="2">
    <citation type="journal article" date="2022" name="Res Sq">
        <title>Comparative Genomics Reveals Insights into the Divergent Evolution of Astigmatic Mites and Household Pest Adaptations.</title>
        <authorList>
            <person name="Xiong Q."/>
            <person name="Wan A.T.-Y."/>
            <person name="Liu X.-Y."/>
            <person name="Fung C.S.-H."/>
            <person name="Xiao X."/>
            <person name="Malainual N."/>
            <person name="Hou J."/>
            <person name="Wang L."/>
            <person name="Wang M."/>
            <person name="Yang K."/>
            <person name="Cui Y."/>
            <person name="Leung E."/>
            <person name="Nong W."/>
            <person name="Shin S.-K."/>
            <person name="Au S."/>
            <person name="Jeong K.Y."/>
            <person name="Chew F.T."/>
            <person name="Hui J."/>
            <person name="Leung T.F."/>
            <person name="Tungtrongchitr A."/>
            <person name="Zhong N."/>
            <person name="Liu Z."/>
            <person name="Tsui S."/>
        </authorList>
    </citation>
    <scope>NUCLEOTIDE SEQUENCE</scope>
    <source>
        <strain evidence="3">Derf</strain>
        <tissue evidence="3">Whole organism</tissue>
    </source>
</reference>
<gene>
    <name evidence="3" type="ORF">DERF_009017</name>
</gene>
<comment type="caution">
    <text evidence="3">The sequence shown here is derived from an EMBL/GenBank/DDBJ whole genome shotgun (WGS) entry which is preliminary data.</text>
</comment>
<dbReference type="AlphaFoldDB" id="A0A922HT66"/>